<dbReference type="Pfam" id="PF14433">
    <property type="entry name" value="SUKH-3"/>
    <property type="match status" value="1"/>
</dbReference>
<accession>A0A3M2KMI7</accession>
<evidence type="ECO:0000313" key="1">
    <source>
        <dbReference type="EMBL" id="RMI26244.1"/>
    </source>
</evidence>
<sequence length="132" mass="14593">MLREAGWYPGRSVSTAGWEELLDEHGGFEIHPAARTFLMEFGGLAVEHRGPGITMVRADFQLDPALAKWDEEIFEALSELCGSHLYPLGASEHRNNYIGMAPDGSVYLGMDDVRMLAETGDKALEKLVEGIR</sequence>
<dbReference type="Proteomes" id="UP000278673">
    <property type="component" value="Unassembled WGS sequence"/>
</dbReference>
<protein>
    <recommendedName>
        <fullName evidence="3">SUKH-3 domain containing protein</fullName>
    </recommendedName>
</protein>
<reference evidence="1 2" key="1">
    <citation type="submission" date="2018-10" db="EMBL/GenBank/DDBJ databases">
        <title>Isolation, diversity and antifungal activity of actinobacteria from wheat.</title>
        <authorList>
            <person name="Han C."/>
        </authorList>
    </citation>
    <scope>NUCLEOTIDE SEQUENCE [LARGE SCALE GENOMIC DNA]</scope>
    <source>
        <strain evidence="1 2">NEAU-YY642</strain>
    </source>
</reference>
<evidence type="ECO:0000313" key="2">
    <source>
        <dbReference type="Proteomes" id="UP000278673"/>
    </source>
</evidence>
<organism evidence="1 2">
    <name type="scientific">Streptomyces triticirhizae</name>
    <dbReference type="NCBI Taxonomy" id="2483353"/>
    <lineage>
        <taxon>Bacteria</taxon>
        <taxon>Bacillati</taxon>
        <taxon>Actinomycetota</taxon>
        <taxon>Actinomycetes</taxon>
        <taxon>Kitasatosporales</taxon>
        <taxon>Streptomycetaceae</taxon>
        <taxon>Streptomyces</taxon>
    </lineage>
</organism>
<dbReference type="AlphaFoldDB" id="A0A3M2KMI7"/>
<keyword evidence="2" id="KW-1185">Reference proteome</keyword>
<dbReference type="InterPro" id="IPR025850">
    <property type="entry name" value="SUKH-3"/>
</dbReference>
<gene>
    <name evidence="1" type="ORF">EBN88_29870</name>
</gene>
<name>A0A3M2KMI7_9ACTN</name>
<evidence type="ECO:0008006" key="3">
    <source>
        <dbReference type="Google" id="ProtNLM"/>
    </source>
</evidence>
<proteinExistence type="predicted"/>
<comment type="caution">
    <text evidence="1">The sequence shown here is derived from an EMBL/GenBank/DDBJ whole genome shotgun (WGS) entry which is preliminary data.</text>
</comment>
<dbReference type="EMBL" id="RFFJ01000389">
    <property type="protein sequence ID" value="RMI26244.1"/>
    <property type="molecule type" value="Genomic_DNA"/>
</dbReference>